<dbReference type="PANTHER" id="PTHR48086">
    <property type="entry name" value="SODIUM/PROLINE SYMPORTER-RELATED"/>
    <property type="match status" value="1"/>
</dbReference>
<feature type="transmembrane region" description="Helical" evidence="9">
    <location>
        <begin position="75"/>
        <end position="94"/>
    </location>
</feature>
<accession>A0A1H4IG91</accession>
<dbReference type="InterPro" id="IPR001734">
    <property type="entry name" value="Na/solute_symporter"/>
</dbReference>
<feature type="transmembrane region" description="Helical" evidence="9">
    <location>
        <begin position="262"/>
        <end position="286"/>
    </location>
</feature>
<dbReference type="GO" id="GO:0005886">
    <property type="term" value="C:plasma membrane"/>
    <property type="evidence" value="ECO:0007669"/>
    <property type="project" value="TreeGrafter"/>
</dbReference>
<evidence type="ECO:0000313" key="10">
    <source>
        <dbReference type="EMBL" id="SEB33111.1"/>
    </source>
</evidence>
<feature type="transmembrane region" description="Helical" evidence="9">
    <location>
        <begin position="368"/>
        <end position="384"/>
    </location>
</feature>
<keyword evidence="4 9" id="KW-0812">Transmembrane</keyword>
<keyword evidence="11" id="KW-1185">Reference proteome</keyword>
<evidence type="ECO:0000256" key="7">
    <source>
        <dbReference type="RuleBase" id="RU362091"/>
    </source>
</evidence>
<dbReference type="PANTHER" id="PTHR48086:SF7">
    <property type="entry name" value="SODIUM-SOLUTE SYMPORTER-RELATED"/>
    <property type="match status" value="1"/>
</dbReference>
<dbReference type="Pfam" id="PF00474">
    <property type="entry name" value="SSF"/>
    <property type="match status" value="1"/>
</dbReference>
<feature type="transmembrane region" description="Helical" evidence="9">
    <location>
        <begin position="6"/>
        <end position="24"/>
    </location>
</feature>
<name>A0A1H4IG91_9NOCA</name>
<keyword evidence="6 9" id="KW-0472">Membrane</keyword>
<keyword evidence="3" id="KW-0813">Transport</keyword>
<feature type="transmembrane region" description="Helical" evidence="9">
    <location>
        <begin position="306"/>
        <end position="335"/>
    </location>
</feature>
<sequence>MNGNLVDIAIIVIYLGAMLMFGWWGKRRSRNSSDYLVAGRRLGPVLYTSTMGAVVIGGASTVGGVGLGYKYGISGMWLVVSISVGVLLLSLVFAPRIQRLRVYTVAGMLKLRYGIDGAGASGIVMAAYTLMLTVSSTIAYSTIFSVLFGFGQISSVILGGAIVVCYSSLGGMWAITLTDMVQFVVKTLGIFALMLPITWNKAGGYDGIVDRLGAQAFDLGAIGGATIITFFVVYTFGILIGQDIWQRVFTARSPQVAQWGGTAAGIYCLLYGVAGALIGTAGAALLPGIEASDDVYADIAKTILPVGISGLVLAAAVAAMMSTASGALIATATVCRQDIAPLLRSQFMTQPIQTTDIDPEADVRGNRLYVLATGIIAIVLAAMIRDVVAAITIAYDILVGGLLVPILGGLVWKRATGTAALASMLVGAVATVAAMLIIGDILATEPVYYGLGTSLMTFIIVSLTTASTSEDVLREWTSRTTGRPKAPSEPDEPATV</sequence>
<feature type="transmembrane region" description="Helical" evidence="9">
    <location>
        <begin position="45"/>
        <end position="69"/>
    </location>
</feature>
<protein>
    <submittedName>
        <fullName evidence="10">Solute:Na+ symporter, SSS family</fullName>
    </submittedName>
</protein>
<evidence type="ECO:0000256" key="8">
    <source>
        <dbReference type="SAM" id="MobiDB-lite"/>
    </source>
</evidence>
<dbReference type="Gene3D" id="1.20.1730.10">
    <property type="entry name" value="Sodium/glucose cotransporter"/>
    <property type="match status" value="1"/>
</dbReference>
<evidence type="ECO:0000256" key="3">
    <source>
        <dbReference type="ARBA" id="ARBA00022448"/>
    </source>
</evidence>
<evidence type="ECO:0000256" key="5">
    <source>
        <dbReference type="ARBA" id="ARBA00022989"/>
    </source>
</evidence>
<feature type="transmembrane region" description="Helical" evidence="9">
    <location>
        <begin position="146"/>
        <end position="169"/>
    </location>
</feature>
<dbReference type="CDD" id="cd11479">
    <property type="entry name" value="SLC5sbd_u3"/>
    <property type="match status" value="1"/>
</dbReference>
<dbReference type="Proteomes" id="UP000183561">
    <property type="component" value="Unassembled WGS sequence"/>
</dbReference>
<comment type="similarity">
    <text evidence="2 7">Belongs to the sodium:solute symporter (SSF) (TC 2.A.21) family.</text>
</comment>
<keyword evidence="5 9" id="KW-1133">Transmembrane helix</keyword>
<dbReference type="GO" id="GO:0022857">
    <property type="term" value="F:transmembrane transporter activity"/>
    <property type="evidence" value="ECO:0007669"/>
    <property type="project" value="InterPro"/>
</dbReference>
<evidence type="ECO:0000256" key="4">
    <source>
        <dbReference type="ARBA" id="ARBA00022692"/>
    </source>
</evidence>
<feature type="transmembrane region" description="Helical" evidence="9">
    <location>
        <begin position="181"/>
        <end position="199"/>
    </location>
</feature>
<feature type="transmembrane region" description="Helical" evidence="9">
    <location>
        <begin position="447"/>
        <end position="466"/>
    </location>
</feature>
<gene>
    <name evidence="10" type="ORF">SAMN04490239_0649</name>
</gene>
<evidence type="ECO:0000256" key="9">
    <source>
        <dbReference type="SAM" id="Phobius"/>
    </source>
</evidence>
<reference evidence="11" key="1">
    <citation type="submission" date="2016-10" db="EMBL/GenBank/DDBJ databases">
        <authorList>
            <person name="Varghese N."/>
            <person name="Submissions S."/>
        </authorList>
    </citation>
    <scope>NUCLEOTIDE SEQUENCE [LARGE SCALE GENOMIC DNA]</scope>
    <source>
        <strain evidence="11">DSM 44498</strain>
    </source>
</reference>
<evidence type="ECO:0000256" key="6">
    <source>
        <dbReference type="ARBA" id="ARBA00023136"/>
    </source>
</evidence>
<dbReference type="OrthoDB" id="9789704at2"/>
<dbReference type="InterPro" id="IPR038377">
    <property type="entry name" value="Na/Glc_symporter_sf"/>
</dbReference>
<organism evidence="10 11">
    <name type="scientific">Rhodococcus koreensis</name>
    <dbReference type="NCBI Taxonomy" id="99653"/>
    <lineage>
        <taxon>Bacteria</taxon>
        <taxon>Bacillati</taxon>
        <taxon>Actinomycetota</taxon>
        <taxon>Actinomycetes</taxon>
        <taxon>Mycobacteriales</taxon>
        <taxon>Nocardiaceae</taxon>
        <taxon>Rhodococcus</taxon>
    </lineage>
</organism>
<evidence type="ECO:0000256" key="2">
    <source>
        <dbReference type="ARBA" id="ARBA00006434"/>
    </source>
</evidence>
<dbReference type="EMBL" id="FNSV01000004">
    <property type="protein sequence ID" value="SEB33111.1"/>
    <property type="molecule type" value="Genomic_DNA"/>
</dbReference>
<feature type="transmembrane region" description="Helical" evidence="9">
    <location>
        <begin position="419"/>
        <end position="441"/>
    </location>
</feature>
<dbReference type="InterPro" id="IPR050277">
    <property type="entry name" value="Sodium:Solute_Symporter"/>
</dbReference>
<dbReference type="PROSITE" id="PS50283">
    <property type="entry name" value="NA_SOLUT_SYMP_3"/>
    <property type="match status" value="1"/>
</dbReference>
<dbReference type="AlphaFoldDB" id="A0A1H4IG91"/>
<feature type="transmembrane region" description="Helical" evidence="9">
    <location>
        <begin position="390"/>
        <end position="412"/>
    </location>
</feature>
<proteinExistence type="inferred from homology"/>
<feature type="region of interest" description="Disordered" evidence="8">
    <location>
        <begin position="475"/>
        <end position="496"/>
    </location>
</feature>
<feature type="transmembrane region" description="Helical" evidence="9">
    <location>
        <begin position="219"/>
        <end position="241"/>
    </location>
</feature>
<evidence type="ECO:0000256" key="1">
    <source>
        <dbReference type="ARBA" id="ARBA00004141"/>
    </source>
</evidence>
<evidence type="ECO:0000313" key="11">
    <source>
        <dbReference type="Proteomes" id="UP000183561"/>
    </source>
</evidence>
<comment type="subcellular location">
    <subcellularLocation>
        <location evidence="1">Membrane</location>
        <topology evidence="1">Multi-pass membrane protein</topology>
    </subcellularLocation>
</comment>
<feature type="transmembrane region" description="Helical" evidence="9">
    <location>
        <begin position="115"/>
        <end position="140"/>
    </location>
</feature>